<dbReference type="InterPro" id="IPR002470">
    <property type="entry name" value="Peptidase_S9A"/>
</dbReference>
<evidence type="ECO:0000256" key="1">
    <source>
        <dbReference type="ARBA" id="ARBA00001070"/>
    </source>
</evidence>
<comment type="catalytic activity">
    <reaction evidence="1">
        <text>Hydrolysis of Pro-|-Xaa &gt;&gt; Ala-|-Xaa in oligopeptides.</text>
        <dbReference type="EC" id="3.4.21.26"/>
    </reaction>
</comment>
<evidence type="ECO:0000256" key="2">
    <source>
        <dbReference type="ARBA" id="ARBA00011897"/>
    </source>
</evidence>
<dbReference type="InterPro" id="IPR023302">
    <property type="entry name" value="Pept_S9A_N"/>
</dbReference>
<protein>
    <recommendedName>
        <fullName evidence="2">prolyl oligopeptidase</fullName>
        <ecNumber evidence="2">3.4.21.26</ecNumber>
    </recommendedName>
</protein>
<evidence type="ECO:0000259" key="7">
    <source>
        <dbReference type="Pfam" id="PF00326"/>
    </source>
</evidence>
<keyword evidence="4" id="KW-0378">Hydrolase</keyword>
<evidence type="ECO:0000313" key="10">
    <source>
        <dbReference type="Proteomes" id="UP000706039"/>
    </source>
</evidence>
<dbReference type="PANTHER" id="PTHR42881:SF2">
    <property type="entry name" value="PROLYL ENDOPEPTIDASE"/>
    <property type="match status" value="1"/>
</dbReference>
<feature type="domain" description="Peptidase S9 prolyl oligopeptidase catalytic" evidence="7">
    <location>
        <begin position="513"/>
        <end position="713"/>
    </location>
</feature>
<gene>
    <name evidence="9" type="ORF">K7G82_26515</name>
</gene>
<name>A0ABS7PX74_9SPHN</name>
<evidence type="ECO:0000313" key="9">
    <source>
        <dbReference type="EMBL" id="MBY8825883.1"/>
    </source>
</evidence>
<dbReference type="PRINTS" id="PR00862">
    <property type="entry name" value="PROLIGOPTASE"/>
</dbReference>
<feature type="signal peptide" evidence="6">
    <location>
        <begin position="1"/>
        <end position="31"/>
    </location>
</feature>
<comment type="caution">
    <text evidence="9">The sequence shown here is derived from an EMBL/GenBank/DDBJ whole genome shotgun (WGS) entry which is preliminary data.</text>
</comment>
<dbReference type="Pfam" id="PF02897">
    <property type="entry name" value="Peptidase_S9_N"/>
    <property type="match status" value="1"/>
</dbReference>
<feature type="domain" description="Peptidase S9A N-terminal" evidence="8">
    <location>
        <begin position="35"/>
        <end position="426"/>
    </location>
</feature>
<evidence type="ECO:0000259" key="8">
    <source>
        <dbReference type="Pfam" id="PF02897"/>
    </source>
</evidence>
<dbReference type="InterPro" id="IPR051167">
    <property type="entry name" value="Prolyl_oligopep/macrocyclase"/>
</dbReference>
<feature type="chain" id="PRO_5045285911" description="prolyl oligopeptidase" evidence="6">
    <location>
        <begin position="32"/>
        <end position="714"/>
    </location>
</feature>
<keyword evidence="10" id="KW-1185">Reference proteome</keyword>
<dbReference type="InterPro" id="IPR029058">
    <property type="entry name" value="AB_hydrolase_fold"/>
</dbReference>
<evidence type="ECO:0000256" key="3">
    <source>
        <dbReference type="ARBA" id="ARBA00022670"/>
    </source>
</evidence>
<dbReference type="Pfam" id="PF00326">
    <property type="entry name" value="Peptidase_S9"/>
    <property type="match status" value="1"/>
</dbReference>
<dbReference type="InterPro" id="IPR001375">
    <property type="entry name" value="Peptidase_S9_cat"/>
</dbReference>
<dbReference type="EC" id="3.4.21.26" evidence="2"/>
<dbReference type="RefSeq" id="WP_222992972.1">
    <property type="nucleotide sequence ID" value="NZ_JAINVV010000013.1"/>
</dbReference>
<accession>A0ABS7PX74</accession>
<dbReference type="SUPFAM" id="SSF50993">
    <property type="entry name" value="Peptidase/esterase 'gauge' domain"/>
    <property type="match status" value="1"/>
</dbReference>
<evidence type="ECO:0000256" key="6">
    <source>
        <dbReference type="SAM" id="SignalP"/>
    </source>
</evidence>
<dbReference type="SUPFAM" id="SSF53474">
    <property type="entry name" value="alpha/beta-Hydrolases"/>
    <property type="match status" value="1"/>
</dbReference>
<dbReference type="PANTHER" id="PTHR42881">
    <property type="entry name" value="PROLYL ENDOPEPTIDASE"/>
    <property type="match status" value="1"/>
</dbReference>
<keyword evidence="6" id="KW-0732">Signal</keyword>
<keyword evidence="3" id="KW-0645">Protease</keyword>
<dbReference type="EMBL" id="JAINVV010000013">
    <property type="protein sequence ID" value="MBY8825883.1"/>
    <property type="molecule type" value="Genomic_DNA"/>
</dbReference>
<keyword evidence="5" id="KW-0720">Serine protease</keyword>
<organism evidence="9 10">
    <name type="scientific">Sphingomonas colocasiae</name>
    <dbReference type="NCBI Taxonomy" id="1848973"/>
    <lineage>
        <taxon>Bacteria</taxon>
        <taxon>Pseudomonadati</taxon>
        <taxon>Pseudomonadota</taxon>
        <taxon>Alphaproteobacteria</taxon>
        <taxon>Sphingomonadales</taxon>
        <taxon>Sphingomonadaceae</taxon>
        <taxon>Sphingomonas</taxon>
    </lineage>
</organism>
<reference evidence="9 10" key="1">
    <citation type="submission" date="2021-08" db="EMBL/GenBank/DDBJ databases">
        <authorList>
            <person name="Tuo L."/>
        </authorList>
    </citation>
    <scope>NUCLEOTIDE SEQUENCE [LARGE SCALE GENOMIC DNA]</scope>
    <source>
        <strain evidence="9 10">JCM 31229</strain>
    </source>
</reference>
<evidence type="ECO:0000256" key="4">
    <source>
        <dbReference type="ARBA" id="ARBA00022801"/>
    </source>
</evidence>
<dbReference type="Proteomes" id="UP000706039">
    <property type="component" value="Unassembled WGS sequence"/>
</dbReference>
<dbReference type="Gene3D" id="2.130.10.120">
    <property type="entry name" value="Prolyl oligopeptidase, N-terminal domain"/>
    <property type="match status" value="1"/>
</dbReference>
<proteinExistence type="predicted"/>
<dbReference type="Gene3D" id="3.40.50.1820">
    <property type="entry name" value="alpha/beta hydrolase"/>
    <property type="match status" value="1"/>
</dbReference>
<evidence type="ECO:0000256" key="5">
    <source>
        <dbReference type="ARBA" id="ARBA00022825"/>
    </source>
</evidence>
<sequence length="714" mass="76878">MKKDVFPKARTGKILGMMAATLLASGGVAHAQDERYQWLEEPQSAKALSWAAEQTRAAQARIAKLDDRAAIEAELRALLKAGDPPPQFYPLGDRILRFRRSVANPHGVLSIASKDANGKPGAWRDLLDVDALRKAEGKPYEFHTYSFADACLAPDYNRCIFALSPAGADDVELREFDLADGRFVADGFRAPASRAQAIWMDRDHLLIEHALGDTPKLATGWPTTVSLWTRGTPLESARIVYRAQPNDAIMTLSSAGSGGERVGVISRAIDYSNLETLIVRGDGSVETTAIPQRRSMLAFVTGGDWIVAQLAEDATVAGKALPAETIVAYDVRRATPADKRFSVVARPNGKDFLSGFNSLAAGRTTVRMAMDSRGVKRLDTARFANGAWTVTRGAAEPVGTSVSVAATNPASDDAVVQRTGYLLPTRLDLSGAGGRTAELFAEKPVFDASRFTVDLKTARSKDGTEIDYYLLRPKSPARPGETPTLMTGYGAFALSFTPGYLDAIVGGRSLVPWLTRGGALVLPLIRGGGDRGEAWHLAAIREKRQNSYDDFAAVSEALIGEGFTKPKHLGVFGQSNGGLLAATMGTQRPDLYGAIVSDVPLTDLIRMPLMGMGAAWTNEYGDPGDPVMAAAIKRYSPFQNVQAGKSYPPFMLTVATSDNRVGPGHARKMAARLIDAGSEVYYLEDQEGGHGVSDPLSRPELMADRMTFLIDKLR</sequence>